<dbReference type="GO" id="GO:0016209">
    <property type="term" value="F:antioxidant activity"/>
    <property type="evidence" value="ECO:0007669"/>
    <property type="project" value="InterPro"/>
</dbReference>
<dbReference type="Proteomes" id="UP000287394">
    <property type="component" value="Chromosome"/>
</dbReference>
<dbReference type="PANTHER" id="PTHR28630">
    <property type="match status" value="1"/>
</dbReference>
<dbReference type="Gene3D" id="3.40.30.10">
    <property type="entry name" value="Glutaredoxin"/>
    <property type="match status" value="1"/>
</dbReference>
<dbReference type="EMBL" id="AP025739">
    <property type="protein sequence ID" value="BDI32780.1"/>
    <property type="molecule type" value="Genomic_DNA"/>
</dbReference>
<dbReference type="GO" id="GO:0016491">
    <property type="term" value="F:oxidoreductase activity"/>
    <property type="evidence" value="ECO:0007669"/>
    <property type="project" value="InterPro"/>
</dbReference>
<name>A0A402CQC3_9BACT</name>
<dbReference type="NCBIfam" id="NF040769">
    <property type="entry name" value="SelL_rel_redox"/>
    <property type="match status" value="1"/>
</dbReference>
<accession>A0A402CQC3</accession>
<dbReference type="InterPro" id="IPR013766">
    <property type="entry name" value="Thioredoxin_domain"/>
</dbReference>
<dbReference type="PANTHER" id="PTHR28630:SF3">
    <property type="entry name" value="PEROXIREDOXIN-LIKE 2C"/>
    <property type="match status" value="1"/>
</dbReference>
<dbReference type="InterPro" id="IPR032801">
    <property type="entry name" value="PXL2A/B/C"/>
</dbReference>
<sequence>MTDSPEGAHTPKAGDARTPRAGDHAPDLALTSTEGGSVRLSEFWARRPIVVVFLRHYGCTFCREQAAWLRRDYSQFRAAGAEVVCIGQGDPKTGKAFQIFLDLPYPLLVCGDDLTAFQTYGLGRGTFGQLFGWRSWVRGAIATLRGHIIGRLSGDGFQMPGTFIIDTQGIVRFAHRHADATDNPGNDILLRELAKLGATSAISPTPR</sequence>
<keyword evidence="3" id="KW-1185">Reference proteome</keyword>
<dbReference type="Pfam" id="PF00578">
    <property type="entry name" value="AhpC-TSA"/>
    <property type="match status" value="1"/>
</dbReference>
<evidence type="ECO:0000256" key="1">
    <source>
        <dbReference type="SAM" id="MobiDB-lite"/>
    </source>
</evidence>
<reference evidence="2 3" key="1">
    <citation type="journal article" date="2019" name="Int. J. Syst. Evol. Microbiol.">
        <title>Capsulimonas corticalis gen. nov., sp. nov., an aerobic capsulated bacterium, of a novel bacterial order, Capsulimonadales ord. nov., of the class Armatimonadia of the phylum Armatimonadetes.</title>
        <authorList>
            <person name="Li J."/>
            <person name="Kudo C."/>
            <person name="Tonouchi A."/>
        </authorList>
    </citation>
    <scope>NUCLEOTIDE SEQUENCE [LARGE SCALE GENOMIC DNA]</scope>
    <source>
        <strain evidence="2 3">AX-7</strain>
    </source>
</reference>
<dbReference type="PROSITE" id="PS51352">
    <property type="entry name" value="THIOREDOXIN_2"/>
    <property type="match status" value="1"/>
</dbReference>
<gene>
    <name evidence="2" type="ORF">CCAX7_48310</name>
</gene>
<dbReference type="SUPFAM" id="SSF52833">
    <property type="entry name" value="Thioredoxin-like"/>
    <property type="match status" value="1"/>
</dbReference>
<feature type="region of interest" description="Disordered" evidence="1">
    <location>
        <begin position="1"/>
        <end position="30"/>
    </location>
</feature>
<dbReference type="InterPro" id="IPR000866">
    <property type="entry name" value="AhpC/TSA"/>
</dbReference>
<proteinExistence type="predicted"/>
<protein>
    <submittedName>
        <fullName evidence="2">Uncharacterized protein</fullName>
    </submittedName>
</protein>
<dbReference type="AlphaFoldDB" id="A0A402CQC3"/>
<organism evidence="2 3">
    <name type="scientific">Capsulimonas corticalis</name>
    <dbReference type="NCBI Taxonomy" id="2219043"/>
    <lineage>
        <taxon>Bacteria</taxon>
        <taxon>Bacillati</taxon>
        <taxon>Armatimonadota</taxon>
        <taxon>Armatimonadia</taxon>
        <taxon>Capsulimonadales</taxon>
        <taxon>Capsulimonadaceae</taxon>
        <taxon>Capsulimonas</taxon>
    </lineage>
</organism>
<dbReference type="CDD" id="cd02970">
    <property type="entry name" value="PRX_like2"/>
    <property type="match status" value="1"/>
</dbReference>
<evidence type="ECO:0000313" key="3">
    <source>
        <dbReference type="Proteomes" id="UP000287394"/>
    </source>
</evidence>
<dbReference type="OrthoDB" id="200319at2"/>
<evidence type="ECO:0000313" key="2">
    <source>
        <dbReference type="EMBL" id="BDI32780.1"/>
    </source>
</evidence>
<dbReference type="KEGG" id="ccot:CCAX7_48310"/>
<dbReference type="RefSeq" id="WP_119319521.1">
    <property type="nucleotide sequence ID" value="NZ_AP025739.1"/>
</dbReference>
<dbReference type="InterPro" id="IPR036249">
    <property type="entry name" value="Thioredoxin-like_sf"/>
</dbReference>
<feature type="compositionally biased region" description="Basic and acidic residues" evidence="1">
    <location>
        <begin position="12"/>
        <end position="26"/>
    </location>
</feature>